<accession>A0ACC3TDE9</accession>
<keyword evidence="2" id="KW-1185">Reference proteome</keyword>
<comment type="caution">
    <text evidence="1">The sequence shown here is derived from an EMBL/GenBank/DDBJ whole genome shotgun (WGS) entry which is preliminary data.</text>
</comment>
<gene>
    <name evidence="1" type="ORF">V1525DRAFT_394303</name>
</gene>
<sequence>MSTYIRPQRLARAVWCERQAISAFVLRQSRTYYATPRLYGDKRHKKKLNITERIPELYVQNIRDTPDRAQSLQRKYRAKLDAFRQEARVNNLQAAWPLYRDLKHANVLEYKDIYDLVHALQQSIRSAKRLTQKRSLDRGNRRARNTDFQSFSILINELVEDIKGGVVPHQDSNSTIYARILTMFDEMDMQREAIVLWNWLVEENPTDLKGGLPYAAMMEVYVNAHIHYGPGQTAADIRQKKLQVCEMLLQEYRKNCPDSVARVYVSMAYARSMLGNPEGALEVWQELKSRVANGDIGGNSTGNIHMEPLEVLFYKYMIMSPFNMALATEHFREALNKGIALPASAVSTFFSNAAAARMDHAAILELVNEYDASPVAGNSQYHMFMVHCIENFFEVHPLATTETVEKLYELIQLLYEQSLKYQFHVVAFNTVISKLSTVWHRVDIVDAVLQGMGAAKIAPSIVTYRILTMVYSHAGELDKVRQCWLKLVELQKQYDDPDKSNWTSNFHHLIKATTLTGDWQFLYAQSAALAEFATDAVLVEIMKIDNIRNRPVGASPSSTEPDNNVAV</sequence>
<proteinExistence type="predicted"/>
<reference evidence="2" key="1">
    <citation type="journal article" date="2024" name="Front. Bioeng. Biotechnol.">
        <title>Genome-scale model development and genomic sequencing of the oleaginous clade Lipomyces.</title>
        <authorList>
            <person name="Czajka J.J."/>
            <person name="Han Y."/>
            <person name="Kim J."/>
            <person name="Mondo S.J."/>
            <person name="Hofstad B.A."/>
            <person name="Robles A."/>
            <person name="Haridas S."/>
            <person name="Riley R."/>
            <person name="LaButti K."/>
            <person name="Pangilinan J."/>
            <person name="Andreopoulos W."/>
            <person name="Lipzen A."/>
            <person name="Yan J."/>
            <person name="Wang M."/>
            <person name="Ng V."/>
            <person name="Grigoriev I.V."/>
            <person name="Spatafora J.W."/>
            <person name="Magnuson J.K."/>
            <person name="Baker S.E."/>
            <person name="Pomraning K.R."/>
        </authorList>
    </citation>
    <scope>NUCLEOTIDE SEQUENCE [LARGE SCALE GENOMIC DNA]</scope>
    <source>
        <strain evidence="2">CBS 7786</strain>
    </source>
</reference>
<protein>
    <submittedName>
        <fullName evidence="1">Uncharacterized protein</fullName>
    </submittedName>
</protein>
<organism evidence="1 2">
    <name type="scientific">Lipomyces kononenkoae</name>
    <name type="common">Yeast</name>
    <dbReference type="NCBI Taxonomy" id="34357"/>
    <lineage>
        <taxon>Eukaryota</taxon>
        <taxon>Fungi</taxon>
        <taxon>Dikarya</taxon>
        <taxon>Ascomycota</taxon>
        <taxon>Saccharomycotina</taxon>
        <taxon>Lipomycetes</taxon>
        <taxon>Lipomycetales</taxon>
        <taxon>Lipomycetaceae</taxon>
        <taxon>Lipomyces</taxon>
    </lineage>
</organism>
<evidence type="ECO:0000313" key="2">
    <source>
        <dbReference type="Proteomes" id="UP001433508"/>
    </source>
</evidence>
<dbReference type="EMBL" id="MU971337">
    <property type="protein sequence ID" value="KAK9240922.1"/>
    <property type="molecule type" value="Genomic_DNA"/>
</dbReference>
<evidence type="ECO:0000313" key="1">
    <source>
        <dbReference type="EMBL" id="KAK9240922.1"/>
    </source>
</evidence>
<dbReference type="Proteomes" id="UP001433508">
    <property type="component" value="Unassembled WGS sequence"/>
</dbReference>
<name>A0ACC3TDE9_LIPKO</name>